<reference evidence="2" key="1">
    <citation type="journal article" date="2023" name="Hortic. Res.">
        <title>A chromosome-level phased genome enabling allele-level studies in sweet orange: a case study on citrus Huanglongbing tolerance.</title>
        <authorList>
            <person name="Wu B."/>
            <person name="Yu Q."/>
            <person name="Deng Z."/>
            <person name="Duan Y."/>
            <person name="Luo F."/>
            <person name="Gmitter F. Jr."/>
        </authorList>
    </citation>
    <scope>NUCLEOTIDE SEQUENCE [LARGE SCALE GENOMIC DNA]</scope>
    <source>
        <strain evidence="2">cv. Valencia</strain>
    </source>
</reference>
<comment type="caution">
    <text evidence="1">The sequence shown here is derived from an EMBL/GenBank/DDBJ whole genome shotgun (WGS) entry which is preliminary data.</text>
</comment>
<gene>
    <name evidence="1" type="ORF">KPL71_019768</name>
</gene>
<dbReference type="EMBL" id="CM039176">
    <property type="protein sequence ID" value="KAH9711509.1"/>
    <property type="molecule type" value="Genomic_DNA"/>
</dbReference>
<name>A0ACB8J1D2_CITSI</name>
<sequence length="744" mass="83227">MDLDDFDDLDKATPSQVPSRVSRFLPKSSKLVPKPEPPPEKAEPQQPKKPKTEDNFQQTTSVNLTPKTEPSVSNGDVKLESKPVPEPETEPRKEEPVDLNMDELHLQDDEDMIVREIDVFFTPSIDADSKLYVMQYPLRPLWRPYELDERCEEVRVKPSTSEVEMDLSIDVDSNNWDSEKASRLSMPKQTLSTTWMPPQATGYAVGVLIGNKLHLNPIHAVVQLRTSMGFLKSGGSKWKNNVASEIPVKLEDSNQDKSVGSSKKQINITILEIQVLLISAVQNKRMGSIEQRSNEEECWVPLKYHGSKSDFSARYLQRMLVEENSPIHFTMNPYDYVSSLCPGAGSNNTKSKGPSRRFLLSMPLEERFKKLLCEGEPVQRFSTLMHFAPNDTVEDVIGVLHKNGLLVQGLWAPRSPLLFNNDKMKCLARDYVLLSFSKNSVVKFQHLSVSPKLRDHIKCFLNIFAVERPDFKDWKFRQQTDLSFIKEHPNIVIKQEQVWAAAEKQITDVINKLGKSGSTLRNDAGKSAMVNKHLKAINSSNGPSGALTGNKNLSNESREALPKALQKLFQIHKVCSLWGGGGWQCRSWTDITVVIGSLLGVSGGTYCLPLIKQGLRDLAVSQSTLPKADARMTVLAAEIVDSSFVDTQEFAEVISQVATNIHGFYVSKSSEDPQHGPLRIVPSFRKVVTDLLLAGGPDAKLKKADVVEAARHVLKREISNAEYSKVMSDICESKGSAWILKKPK</sequence>
<evidence type="ECO:0000313" key="2">
    <source>
        <dbReference type="Proteomes" id="UP000829398"/>
    </source>
</evidence>
<organism evidence="1 2">
    <name type="scientific">Citrus sinensis</name>
    <name type="common">Sweet orange</name>
    <name type="synonym">Citrus aurantium var. sinensis</name>
    <dbReference type="NCBI Taxonomy" id="2711"/>
    <lineage>
        <taxon>Eukaryota</taxon>
        <taxon>Viridiplantae</taxon>
        <taxon>Streptophyta</taxon>
        <taxon>Embryophyta</taxon>
        <taxon>Tracheophyta</taxon>
        <taxon>Spermatophyta</taxon>
        <taxon>Magnoliopsida</taxon>
        <taxon>eudicotyledons</taxon>
        <taxon>Gunneridae</taxon>
        <taxon>Pentapetalae</taxon>
        <taxon>rosids</taxon>
        <taxon>malvids</taxon>
        <taxon>Sapindales</taxon>
        <taxon>Rutaceae</taxon>
        <taxon>Aurantioideae</taxon>
        <taxon>Citrus</taxon>
    </lineage>
</organism>
<dbReference type="Proteomes" id="UP000829398">
    <property type="component" value="Chromosome 7"/>
</dbReference>
<proteinExistence type="predicted"/>
<evidence type="ECO:0000313" key="1">
    <source>
        <dbReference type="EMBL" id="KAH9711509.1"/>
    </source>
</evidence>
<protein>
    <submittedName>
        <fullName evidence="1">SIN-like family protein</fullName>
    </submittedName>
</protein>
<keyword evidence="2" id="KW-1185">Reference proteome</keyword>
<accession>A0ACB8J1D2</accession>